<dbReference type="RefSeq" id="WP_160800553.1">
    <property type="nucleotide sequence ID" value="NZ_WUUL01000003.1"/>
</dbReference>
<dbReference type="Gene3D" id="3.40.50.720">
    <property type="entry name" value="NAD(P)-binding Rossmann-like Domain"/>
    <property type="match status" value="1"/>
</dbReference>
<name>A0A6I4VRY5_9BACL</name>
<evidence type="ECO:0000313" key="1">
    <source>
        <dbReference type="EMBL" id="MXQ53191.1"/>
    </source>
</evidence>
<gene>
    <name evidence="1" type="ORF">GSM42_05470</name>
</gene>
<evidence type="ECO:0000313" key="2">
    <source>
        <dbReference type="Proteomes" id="UP000430692"/>
    </source>
</evidence>
<accession>A0A6I4VRY5</accession>
<dbReference type="AlphaFoldDB" id="A0A6I4VRY5"/>
<keyword evidence="2" id="KW-1185">Reference proteome</keyword>
<protein>
    <submittedName>
        <fullName evidence="1">Uncharacterized protein</fullName>
    </submittedName>
</protein>
<comment type="caution">
    <text evidence="1">The sequence shown here is derived from an EMBL/GenBank/DDBJ whole genome shotgun (WGS) entry which is preliminary data.</text>
</comment>
<reference evidence="1 2" key="1">
    <citation type="submission" date="2019-12" db="EMBL/GenBank/DDBJ databases">
        <title>Whole-genome analyses of novel actinobacteria.</title>
        <authorList>
            <person name="Sahin N."/>
            <person name="Saygin H."/>
        </authorList>
    </citation>
    <scope>NUCLEOTIDE SEQUENCE [LARGE SCALE GENOMIC DNA]</scope>
    <source>
        <strain evidence="1 2">KC615</strain>
    </source>
</reference>
<dbReference type="Gene3D" id="3.90.25.10">
    <property type="entry name" value="UDP-galactose 4-epimerase, domain 1"/>
    <property type="match status" value="1"/>
</dbReference>
<dbReference type="Proteomes" id="UP000430692">
    <property type="component" value="Unassembled WGS sequence"/>
</dbReference>
<organism evidence="1 2">
    <name type="scientific">Shimazuella alba</name>
    <dbReference type="NCBI Taxonomy" id="2690964"/>
    <lineage>
        <taxon>Bacteria</taxon>
        <taxon>Bacillati</taxon>
        <taxon>Bacillota</taxon>
        <taxon>Bacilli</taxon>
        <taxon>Bacillales</taxon>
        <taxon>Thermoactinomycetaceae</taxon>
        <taxon>Shimazuella</taxon>
    </lineage>
</organism>
<dbReference type="EMBL" id="WUUL01000003">
    <property type="protein sequence ID" value="MXQ53191.1"/>
    <property type="molecule type" value="Genomic_DNA"/>
</dbReference>
<sequence length="97" mass="11323">MTPTQITTSISQATGREIFYAHIPIEMFRQKSETAAKVFDFINNKGYKADIPVLVEMHLDLMNFDQWLDKVGEEKLKMLFNLTTMIKHLSINKFVRN</sequence>
<proteinExistence type="predicted"/>